<dbReference type="InterPro" id="IPR007588">
    <property type="entry name" value="Znf_FLYWCH"/>
</dbReference>
<organism evidence="6 7">
    <name type="scientific">Anopheles christyi</name>
    <dbReference type="NCBI Taxonomy" id="43041"/>
    <lineage>
        <taxon>Eukaryota</taxon>
        <taxon>Metazoa</taxon>
        <taxon>Ecdysozoa</taxon>
        <taxon>Arthropoda</taxon>
        <taxon>Hexapoda</taxon>
        <taxon>Insecta</taxon>
        <taxon>Pterygota</taxon>
        <taxon>Neoptera</taxon>
        <taxon>Endopterygota</taxon>
        <taxon>Diptera</taxon>
        <taxon>Nematocera</taxon>
        <taxon>Culicoidea</taxon>
        <taxon>Culicidae</taxon>
        <taxon>Anophelinae</taxon>
        <taxon>Anopheles</taxon>
    </lineage>
</organism>
<reference evidence="6" key="2">
    <citation type="submission" date="2020-05" db="UniProtKB">
        <authorList>
            <consortium name="EnsemblMetazoa"/>
        </authorList>
    </citation>
    <scope>IDENTIFICATION</scope>
    <source>
        <strain evidence="6">ACHKN1017</strain>
    </source>
</reference>
<name>A0A182JNK4_9DIPT</name>
<evidence type="ECO:0000256" key="3">
    <source>
        <dbReference type="ARBA" id="ARBA00022833"/>
    </source>
</evidence>
<keyword evidence="2" id="KW-0863">Zinc-finger</keyword>
<dbReference type="GO" id="GO:0008270">
    <property type="term" value="F:zinc ion binding"/>
    <property type="evidence" value="ECO:0007669"/>
    <property type="project" value="UniProtKB-KW"/>
</dbReference>
<reference evidence="7" key="1">
    <citation type="submission" date="2013-03" db="EMBL/GenBank/DDBJ databases">
        <title>The Genome Sequence of Anopheles christyi ACHKN1017.</title>
        <authorList>
            <consortium name="The Broad Institute Genomics Platform"/>
            <person name="Neafsey D.E."/>
            <person name="Besansky N."/>
            <person name="Walker B."/>
            <person name="Young S.K."/>
            <person name="Zeng Q."/>
            <person name="Gargeya S."/>
            <person name="Fitzgerald M."/>
            <person name="Haas B."/>
            <person name="Abouelleil A."/>
            <person name="Allen A.W."/>
            <person name="Alvarado L."/>
            <person name="Arachchi H.M."/>
            <person name="Berlin A.M."/>
            <person name="Chapman S.B."/>
            <person name="Gainer-Dewar J."/>
            <person name="Goldberg J."/>
            <person name="Griggs A."/>
            <person name="Gujja S."/>
            <person name="Hansen M."/>
            <person name="Howarth C."/>
            <person name="Imamovic A."/>
            <person name="Ireland A."/>
            <person name="Larimer J."/>
            <person name="McCowan C."/>
            <person name="Murphy C."/>
            <person name="Pearson M."/>
            <person name="Poon T.W."/>
            <person name="Priest M."/>
            <person name="Roberts A."/>
            <person name="Saif S."/>
            <person name="Shea T."/>
            <person name="Sisk P."/>
            <person name="Sykes S."/>
            <person name="Wortman J."/>
            <person name="Nusbaum C."/>
            <person name="Birren B."/>
        </authorList>
    </citation>
    <scope>NUCLEOTIDE SEQUENCE [LARGE SCALE GENOMIC DNA]</scope>
    <source>
        <strain evidence="7">ACHKN1017</strain>
    </source>
</reference>
<evidence type="ECO:0000313" key="6">
    <source>
        <dbReference type="EnsemblMetazoa" id="ACHR000088-PA"/>
    </source>
</evidence>
<evidence type="ECO:0000256" key="2">
    <source>
        <dbReference type="ARBA" id="ARBA00022771"/>
    </source>
</evidence>
<evidence type="ECO:0000256" key="4">
    <source>
        <dbReference type="SAM" id="MobiDB-lite"/>
    </source>
</evidence>
<dbReference type="Proteomes" id="UP000075881">
    <property type="component" value="Unassembled WGS sequence"/>
</dbReference>
<feature type="domain" description="FLYWCH-type" evidence="5">
    <location>
        <begin position="61"/>
        <end position="120"/>
    </location>
</feature>
<feature type="region of interest" description="Disordered" evidence="4">
    <location>
        <begin position="18"/>
        <end position="42"/>
    </location>
</feature>
<keyword evidence="7" id="KW-1185">Reference proteome</keyword>
<dbReference type="VEuPathDB" id="VectorBase:ACHR000088"/>
<evidence type="ECO:0000313" key="7">
    <source>
        <dbReference type="Proteomes" id="UP000075881"/>
    </source>
</evidence>
<dbReference type="AlphaFoldDB" id="A0A182JNK4"/>
<keyword evidence="1" id="KW-0479">Metal-binding</keyword>
<protein>
    <submittedName>
        <fullName evidence="6">FLYWCH-type domain-containing protein</fullName>
    </submittedName>
</protein>
<sequence>MDSARNPYFKLKLSGQPQQTKLKFKKSPAKKDNSAQNEPTTTLTVRKFNTPVAVDSDKIQYTTGRGNNVLMYNGHRYIKNNCYGGKMYWKCSKWHTHCKARAITSISNPEQCVLKNAHNHDIPGEELSINVPKDWR</sequence>
<keyword evidence="3" id="KW-0862">Zinc</keyword>
<proteinExistence type="predicted"/>
<dbReference type="Pfam" id="PF04500">
    <property type="entry name" value="FLYWCH"/>
    <property type="match status" value="1"/>
</dbReference>
<evidence type="ECO:0000259" key="5">
    <source>
        <dbReference type="Pfam" id="PF04500"/>
    </source>
</evidence>
<evidence type="ECO:0000256" key="1">
    <source>
        <dbReference type="ARBA" id="ARBA00022723"/>
    </source>
</evidence>
<accession>A0A182JNK4</accession>
<dbReference type="Gene3D" id="2.20.25.240">
    <property type="match status" value="1"/>
</dbReference>
<dbReference type="EnsemblMetazoa" id="ACHR000088-RA">
    <property type="protein sequence ID" value="ACHR000088-PA"/>
    <property type="gene ID" value="ACHR000088"/>
</dbReference>